<feature type="signal peptide" evidence="1">
    <location>
        <begin position="1"/>
        <end position="16"/>
    </location>
</feature>
<organism evidence="3 4">
    <name type="scientific">Penicillium roqueforti (strain FM164)</name>
    <dbReference type="NCBI Taxonomy" id="1365484"/>
    <lineage>
        <taxon>Eukaryota</taxon>
        <taxon>Fungi</taxon>
        <taxon>Dikarya</taxon>
        <taxon>Ascomycota</taxon>
        <taxon>Pezizomycotina</taxon>
        <taxon>Eurotiomycetes</taxon>
        <taxon>Eurotiomycetidae</taxon>
        <taxon>Eurotiales</taxon>
        <taxon>Aspergillaceae</taxon>
        <taxon>Penicillium</taxon>
    </lineage>
</organism>
<dbReference type="AlphaFoldDB" id="W6PRN2"/>
<name>W6PRN2_PENRF</name>
<gene>
    <name evidence="3" type="ORF">PROQFM164_S01g000657</name>
</gene>
<dbReference type="OrthoDB" id="4351149at2759"/>
<feature type="domain" description="DUF7907" evidence="2">
    <location>
        <begin position="21"/>
        <end position="169"/>
    </location>
</feature>
<dbReference type="Pfam" id="PF25484">
    <property type="entry name" value="DUF7907"/>
    <property type="match status" value="1"/>
</dbReference>
<accession>W6PRN2</accession>
<proteinExistence type="predicted"/>
<feature type="chain" id="PRO_5004881527" evidence="1">
    <location>
        <begin position="17"/>
        <end position="175"/>
    </location>
</feature>
<evidence type="ECO:0000313" key="3">
    <source>
        <dbReference type="EMBL" id="CDM26848.1"/>
    </source>
</evidence>
<dbReference type="InterPro" id="IPR057229">
    <property type="entry name" value="DUF7907"/>
</dbReference>
<evidence type="ECO:0000259" key="2">
    <source>
        <dbReference type="Pfam" id="PF25484"/>
    </source>
</evidence>
<dbReference type="OMA" id="TQHVDPL"/>
<reference evidence="3" key="1">
    <citation type="journal article" date="2014" name="Nat. Commun.">
        <title>Multiple recent horizontal transfers of a large genomic region in cheese making fungi.</title>
        <authorList>
            <person name="Cheeseman K."/>
            <person name="Ropars J."/>
            <person name="Renault P."/>
            <person name="Dupont J."/>
            <person name="Gouzy J."/>
            <person name="Branca A."/>
            <person name="Abraham A.L."/>
            <person name="Ceppi M."/>
            <person name="Conseiller E."/>
            <person name="Debuchy R."/>
            <person name="Malagnac F."/>
            <person name="Goarin A."/>
            <person name="Silar P."/>
            <person name="Lacoste S."/>
            <person name="Sallet E."/>
            <person name="Bensimon A."/>
            <person name="Giraud T."/>
            <person name="Brygoo Y."/>
        </authorList>
    </citation>
    <scope>NUCLEOTIDE SEQUENCE [LARGE SCALE GENOMIC DNA]</scope>
    <source>
        <strain evidence="3">FM164</strain>
    </source>
</reference>
<evidence type="ECO:0000313" key="4">
    <source>
        <dbReference type="Proteomes" id="UP000030686"/>
    </source>
</evidence>
<dbReference type="EMBL" id="HG792015">
    <property type="protein sequence ID" value="CDM26848.1"/>
    <property type="molecule type" value="Genomic_DNA"/>
</dbReference>
<sequence length="175" mass="18401">MKFFATVALLATAVAAAPSQKLFNLRTSGSSNSSHNDLYLSVGHGLASDPLNSEAVFSGASASNAAAFSFINGTIILDTEAKSPWTLDLISVEGTRKGRAQISVKPTSGSGGFSISRQGVQGPSEIWDGWLWCPTNFEAGQLFPNLHFLSKTVQEPALPEGCDRIQLNAIPTSSA</sequence>
<dbReference type="Proteomes" id="UP000030686">
    <property type="component" value="Unassembled WGS sequence"/>
</dbReference>
<evidence type="ECO:0000256" key="1">
    <source>
        <dbReference type="SAM" id="SignalP"/>
    </source>
</evidence>
<keyword evidence="4" id="KW-1185">Reference proteome</keyword>
<keyword evidence="1" id="KW-0732">Signal</keyword>
<protein>
    <submittedName>
        <fullName evidence="3">Genomic scaffold, ProqFM164S01</fullName>
    </submittedName>
</protein>